<name>A0AAV0F3T0_9ASTE</name>
<dbReference type="InterPro" id="IPR046364">
    <property type="entry name" value="Exo70_C"/>
</dbReference>
<gene>
    <name evidence="5" type="ORF">CEPIT_LOCUS30387</name>
</gene>
<dbReference type="Pfam" id="PF03081">
    <property type="entry name" value="Exo70_C"/>
    <property type="match status" value="1"/>
</dbReference>
<dbReference type="Gene3D" id="1.20.1280.170">
    <property type="entry name" value="Exocyst complex component Exo70"/>
    <property type="match status" value="1"/>
</dbReference>
<organism evidence="5 6">
    <name type="scientific">Cuscuta epithymum</name>
    <dbReference type="NCBI Taxonomy" id="186058"/>
    <lineage>
        <taxon>Eukaryota</taxon>
        <taxon>Viridiplantae</taxon>
        <taxon>Streptophyta</taxon>
        <taxon>Embryophyta</taxon>
        <taxon>Tracheophyta</taxon>
        <taxon>Spermatophyta</taxon>
        <taxon>Magnoliopsida</taxon>
        <taxon>eudicotyledons</taxon>
        <taxon>Gunneridae</taxon>
        <taxon>Pentapetalae</taxon>
        <taxon>asterids</taxon>
        <taxon>lamiids</taxon>
        <taxon>Solanales</taxon>
        <taxon>Convolvulaceae</taxon>
        <taxon>Cuscuteae</taxon>
        <taxon>Cuscuta</taxon>
        <taxon>Cuscuta subgen. Cuscuta</taxon>
    </lineage>
</organism>
<evidence type="ECO:0000313" key="6">
    <source>
        <dbReference type="Proteomes" id="UP001152523"/>
    </source>
</evidence>
<protein>
    <recommendedName>
        <fullName evidence="3">Exocyst subunit Exo70 family protein</fullName>
    </recommendedName>
</protein>
<dbReference type="GO" id="GO:0006887">
    <property type="term" value="P:exocytosis"/>
    <property type="evidence" value="ECO:0007669"/>
    <property type="project" value="UniProtKB-KW"/>
</dbReference>
<dbReference type="GO" id="GO:0005546">
    <property type="term" value="F:phosphatidylinositol-4,5-bisphosphate binding"/>
    <property type="evidence" value="ECO:0007669"/>
    <property type="project" value="InterPro"/>
</dbReference>
<dbReference type="Proteomes" id="UP001152523">
    <property type="component" value="Unassembled WGS sequence"/>
</dbReference>
<keyword evidence="2 3" id="KW-0813">Transport</keyword>
<proteinExistence type="inferred from homology"/>
<evidence type="ECO:0000256" key="3">
    <source>
        <dbReference type="RuleBase" id="RU365026"/>
    </source>
</evidence>
<dbReference type="InterPro" id="IPR016159">
    <property type="entry name" value="Cullin_repeat-like_dom_sf"/>
</dbReference>
<evidence type="ECO:0000259" key="4">
    <source>
        <dbReference type="Pfam" id="PF03081"/>
    </source>
</evidence>
<evidence type="ECO:0000313" key="5">
    <source>
        <dbReference type="EMBL" id="CAH9130125.1"/>
    </source>
</evidence>
<evidence type="ECO:0000256" key="2">
    <source>
        <dbReference type="ARBA" id="ARBA00022448"/>
    </source>
</evidence>
<dbReference type="InterPro" id="IPR004140">
    <property type="entry name" value="Exo70"/>
</dbReference>
<dbReference type="GO" id="GO:0015031">
    <property type="term" value="P:protein transport"/>
    <property type="evidence" value="ECO:0007669"/>
    <property type="project" value="UniProtKB-KW"/>
</dbReference>
<dbReference type="PANTHER" id="PTHR12542:SF121">
    <property type="entry name" value="EXOCYST SUBUNIT EXO70 FAMILY PROTEIN"/>
    <property type="match status" value="1"/>
</dbReference>
<dbReference type="AlphaFoldDB" id="A0AAV0F3T0"/>
<sequence length="615" mass="71224">MERIRAARETLRCCLEASKVLSSNFDIAGETLEKTSQRLDFLETSITKISTKCNLYNKIKDPLDCAIHLSVSIPSMFQLLCGLEDSLLYSHPSYGLFEYLNTIKYTQDSLRFFTGYCKLTIPCLEEVEHLLVENNFSIADTWCLDENVNKCLEMVEELLSMEERFNSEGGALFSALDKLETELPTLLMDDNIVMEKIQAIIERLAANNRQTNFVSVYVEIRSLNARERLEELGLDYLEMPLTEIDRLKGVENQIYNWGRHLEYAVKYVFETEHNLCCEIFQKNHSEIFSQIVTQSGFQSFFKFGNAIVEGKKEAIKILRLLEIFAVLIKLRPDFNRLFNGKAFWDIQTQTRELMKKVVNGVCETFWELHQQVELQQLPCAPLPSNCGVPRLVTLVTIFCNELLEEEYWLTLLQVVEIHQGWNHKEFNEELVTGEIRNIVTALERNLEAWARAYVEPALSCLFLINSHWYISKHTKGTKLGELMGNSWIRKQEENIERFMEAYLKESWGKLADEDDNVSFGKAFERIYESQSGVELCDNRLRWRICEVVLQAVVPPYIEKHESPVDIKYTSERLERMISALFKPMVEEFGATKCTKLTSKVNRVIADRVSRTPAAA</sequence>
<keyword evidence="3" id="KW-0653">Protein transport</keyword>
<feature type="domain" description="Exocyst complex subunit Exo70 C-terminal" evidence="4">
    <location>
        <begin position="256"/>
        <end position="578"/>
    </location>
</feature>
<comment type="caution">
    <text evidence="5">The sequence shown here is derived from an EMBL/GenBank/DDBJ whole genome shotgun (WGS) entry which is preliminary data.</text>
</comment>
<accession>A0AAV0F3T0</accession>
<reference evidence="5" key="1">
    <citation type="submission" date="2022-07" db="EMBL/GenBank/DDBJ databases">
        <authorList>
            <person name="Macas J."/>
            <person name="Novak P."/>
            <person name="Neumann P."/>
        </authorList>
    </citation>
    <scope>NUCLEOTIDE SEQUENCE</scope>
</reference>
<evidence type="ECO:0000256" key="1">
    <source>
        <dbReference type="ARBA" id="ARBA00006756"/>
    </source>
</evidence>
<dbReference type="EMBL" id="CAMAPF010000958">
    <property type="protein sequence ID" value="CAH9130125.1"/>
    <property type="molecule type" value="Genomic_DNA"/>
</dbReference>
<dbReference type="GO" id="GO:0000145">
    <property type="term" value="C:exocyst"/>
    <property type="evidence" value="ECO:0007669"/>
    <property type="project" value="InterPro"/>
</dbReference>
<dbReference type="SUPFAM" id="SSF74788">
    <property type="entry name" value="Cullin repeat-like"/>
    <property type="match status" value="1"/>
</dbReference>
<keyword evidence="3" id="KW-0268">Exocytosis</keyword>
<comment type="function">
    <text evidence="3">Component of the exocyst complex.</text>
</comment>
<dbReference type="PANTHER" id="PTHR12542">
    <property type="entry name" value="EXOCYST COMPLEX PROTEIN EXO70"/>
    <property type="match status" value="1"/>
</dbReference>
<keyword evidence="6" id="KW-1185">Reference proteome</keyword>
<comment type="similarity">
    <text evidence="1 3">Belongs to the EXO70 family.</text>
</comment>